<dbReference type="Proteomes" id="UP000261812">
    <property type="component" value="Chromosome"/>
</dbReference>
<keyword evidence="2" id="KW-1185">Reference proteome</keyword>
<reference evidence="2" key="1">
    <citation type="submission" date="2018-09" db="EMBL/GenBank/DDBJ databases">
        <title>Complete genome sequence of thermophilic cyanobacteria strain Thermosynechococcus elongatus PKUAC-SCTE542.</title>
        <authorList>
            <person name="Liang Y."/>
            <person name="Tang J."/>
            <person name="Daroch M."/>
        </authorList>
    </citation>
    <scope>NUCLEOTIDE SEQUENCE [LARGE SCALE GENOMIC DNA]</scope>
    <source>
        <strain evidence="2">E542</strain>
    </source>
</reference>
<dbReference type="AlphaFoldDB" id="A0A3B7MH72"/>
<organism evidence="1 2">
    <name type="scientific">Thermosynechococcus sichuanensis E542</name>
    <dbReference type="NCBI Taxonomy" id="2016101"/>
    <lineage>
        <taxon>Bacteria</taxon>
        <taxon>Bacillati</taxon>
        <taxon>Cyanobacteriota</taxon>
        <taxon>Cyanophyceae</taxon>
        <taxon>Acaryochloridales</taxon>
        <taxon>Thermosynechococcaceae</taxon>
        <taxon>Thermosynechococcus</taxon>
        <taxon>Thermosynechococcus sichuanensis</taxon>
    </lineage>
</organism>
<dbReference type="EMBL" id="CP032152">
    <property type="protein sequence ID" value="AXY68751.1"/>
    <property type="molecule type" value="Genomic_DNA"/>
</dbReference>
<protein>
    <submittedName>
        <fullName evidence="1">Uncharacterized protein</fullName>
    </submittedName>
</protein>
<evidence type="ECO:0000313" key="2">
    <source>
        <dbReference type="Proteomes" id="UP000261812"/>
    </source>
</evidence>
<proteinExistence type="predicted"/>
<evidence type="ECO:0000313" key="1">
    <source>
        <dbReference type="EMBL" id="AXY68751.1"/>
    </source>
</evidence>
<accession>A0A3B7MH72</accession>
<dbReference type="KEGG" id="tsq:D3A95_10395"/>
<name>A0A3B7MH72_9CYAN</name>
<gene>
    <name evidence="1" type="ORF">D3A95_10395</name>
</gene>
<sequence>MHYLRHSFDEREQNFQRLFAYIDSATACGDNAQLALLLDTLVKYAQTSPFSQLADLAQLQANLADPNHVWEL</sequence>